<gene>
    <name evidence="2" type="ORF">CGZ90_00190</name>
</gene>
<accession>A0A235FAI5</accession>
<dbReference type="OrthoDB" id="384721at2"/>
<dbReference type="PANTHER" id="PTHR46211">
    <property type="entry name" value="GLYCEROPHOSPHORYL DIESTER PHOSPHODIESTERASE"/>
    <property type="match status" value="1"/>
</dbReference>
<dbReference type="PROSITE" id="PS51704">
    <property type="entry name" value="GP_PDE"/>
    <property type="match status" value="1"/>
</dbReference>
<organism evidence="2 3">
    <name type="scientific">Fictibacillus aquaticus</name>
    <dbReference type="NCBI Taxonomy" id="2021314"/>
    <lineage>
        <taxon>Bacteria</taxon>
        <taxon>Bacillati</taxon>
        <taxon>Bacillota</taxon>
        <taxon>Bacilli</taxon>
        <taxon>Bacillales</taxon>
        <taxon>Fictibacillaceae</taxon>
        <taxon>Fictibacillus</taxon>
    </lineage>
</organism>
<dbReference type="AlphaFoldDB" id="A0A235FAI5"/>
<comment type="caution">
    <text evidence="2">The sequence shown here is derived from an EMBL/GenBank/DDBJ whole genome shotgun (WGS) entry which is preliminary data.</text>
</comment>
<dbReference type="GO" id="GO:0008081">
    <property type="term" value="F:phosphoric diester hydrolase activity"/>
    <property type="evidence" value="ECO:0007669"/>
    <property type="project" value="InterPro"/>
</dbReference>
<dbReference type="CDD" id="cd08563">
    <property type="entry name" value="GDPD_TtGDE_like"/>
    <property type="match status" value="1"/>
</dbReference>
<evidence type="ECO:0000259" key="1">
    <source>
        <dbReference type="PROSITE" id="PS51704"/>
    </source>
</evidence>
<dbReference type="RefSeq" id="WP_094250323.1">
    <property type="nucleotide sequence ID" value="NZ_JBHLXL010000001.1"/>
</dbReference>
<evidence type="ECO:0000313" key="2">
    <source>
        <dbReference type="EMBL" id="OYD58360.1"/>
    </source>
</evidence>
<name>A0A235FAI5_9BACL</name>
<sequence length="249" mass="28646">MTLIFSHRGASREAPENTMSAFYKALQYGVDGIEIDVQLSKDGVPVIIHDESLKRTTGAKGNVSDYMADDLRKLDAGSWFHHDYALERIPLLEEFLAWAAHTSLQLNIELKNNIIPYEGIEHKVYALARQYNMTDRIVFSSFNHYSIRALRLLDPDIDLAPLYSSGLYEPWNYVRYLGARSAHPHYKTLFPEIMQGYKIAGITLRPYTVNSKRWLSYFFKWQADAVITDDPGLACSLRDSLQKESRILY</sequence>
<feature type="domain" description="GP-PDE" evidence="1">
    <location>
        <begin position="2"/>
        <end position="238"/>
    </location>
</feature>
<protein>
    <recommendedName>
        <fullName evidence="1">GP-PDE domain-containing protein</fullName>
    </recommendedName>
</protein>
<evidence type="ECO:0000313" key="3">
    <source>
        <dbReference type="Proteomes" id="UP000215059"/>
    </source>
</evidence>
<dbReference type="EMBL" id="NOII01000001">
    <property type="protein sequence ID" value="OYD58360.1"/>
    <property type="molecule type" value="Genomic_DNA"/>
</dbReference>
<dbReference type="PANTHER" id="PTHR46211:SF1">
    <property type="entry name" value="GLYCEROPHOSPHODIESTER PHOSPHODIESTERASE, CYTOPLASMIC"/>
    <property type="match status" value="1"/>
</dbReference>
<dbReference type="GO" id="GO:0006629">
    <property type="term" value="P:lipid metabolic process"/>
    <property type="evidence" value="ECO:0007669"/>
    <property type="project" value="InterPro"/>
</dbReference>
<dbReference type="Proteomes" id="UP000215059">
    <property type="component" value="Unassembled WGS sequence"/>
</dbReference>
<keyword evidence="3" id="KW-1185">Reference proteome</keyword>
<dbReference type="InterPro" id="IPR017946">
    <property type="entry name" value="PLC-like_Pdiesterase_TIM-brl"/>
</dbReference>
<dbReference type="Pfam" id="PF03009">
    <property type="entry name" value="GDPD"/>
    <property type="match status" value="1"/>
</dbReference>
<dbReference type="PROSITE" id="PS50007">
    <property type="entry name" value="PIPLC_X_DOMAIN"/>
    <property type="match status" value="1"/>
</dbReference>
<dbReference type="Gene3D" id="3.20.20.190">
    <property type="entry name" value="Phosphatidylinositol (PI) phosphodiesterase"/>
    <property type="match status" value="1"/>
</dbReference>
<dbReference type="InterPro" id="IPR030395">
    <property type="entry name" value="GP_PDE_dom"/>
</dbReference>
<proteinExistence type="predicted"/>
<reference evidence="2 3" key="1">
    <citation type="submission" date="2017-07" db="EMBL/GenBank/DDBJ databases">
        <title>Fictibacillus sp. nov. GDSW-R2A3 Genome sequencing and assembly.</title>
        <authorList>
            <person name="Mayilraj S."/>
        </authorList>
    </citation>
    <scope>NUCLEOTIDE SEQUENCE [LARGE SCALE GENOMIC DNA]</scope>
    <source>
        <strain evidence="2 3">GDSW-R2A3</strain>
    </source>
</reference>
<dbReference type="SUPFAM" id="SSF51695">
    <property type="entry name" value="PLC-like phosphodiesterases"/>
    <property type="match status" value="1"/>
</dbReference>